<dbReference type="RefSeq" id="XP_025533077.1">
    <property type="nucleotide sequence ID" value="XM_025677695.1"/>
</dbReference>
<keyword evidence="1" id="KW-1133">Transmembrane helix</keyword>
<evidence type="ECO:0000313" key="2">
    <source>
        <dbReference type="EMBL" id="RAH87183.1"/>
    </source>
</evidence>
<keyword evidence="1" id="KW-0472">Membrane</keyword>
<sequence>MLSTLYGTYISFPFLPLSFSSLCCLPYFGDALFYNYFSRWSVTIRGVINYDPLSYYVHACL</sequence>
<keyword evidence="3" id="KW-1185">Reference proteome</keyword>
<evidence type="ECO:0000256" key="1">
    <source>
        <dbReference type="SAM" id="Phobius"/>
    </source>
</evidence>
<proteinExistence type="predicted"/>
<reference evidence="2 3" key="1">
    <citation type="submission" date="2018-02" db="EMBL/GenBank/DDBJ databases">
        <title>The genomes of Aspergillus section Nigri reveals drivers in fungal speciation.</title>
        <authorList>
            <consortium name="DOE Joint Genome Institute"/>
            <person name="Vesth T.C."/>
            <person name="Nybo J."/>
            <person name="Theobald S."/>
            <person name="Brandl J."/>
            <person name="Frisvad J.C."/>
            <person name="Nielsen K.F."/>
            <person name="Lyhne E.K."/>
            <person name="Kogle M.E."/>
            <person name="Kuo A."/>
            <person name="Riley R."/>
            <person name="Clum A."/>
            <person name="Nolan M."/>
            <person name="Lipzen A."/>
            <person name="Salamov A."/>
            <person name="Henrissat B."/>
            <person name="Wiebenga A."/>
            <person name="De vries R.P."/>
            <person name="Grigoriev I.V."/>
            <person name="Mortensen U.H."/>
            <person name="Andersen M.R."/>
            <person name="Baker S.E."/>
        </authorList>
    </citation>
    <scope>NUCLEOTIDE SEQUENCE [LARGE SCALE GENOMIC DNA]</scope>
    <source>
        <strain evidence="2 3">CBS 114.51</strain>
    </source>
</reference>
<name>A0A8T8XFS4_ASPJA</name>
<dbReference type="AlphaFoldDB" id="A0A8T8XFS4"/>
<dbReference type="EMBL" id="KZ824771">
    <property type="protein sequence ID" value="RAH87183.1"/>
    <property type="molecule type" value="Genomic_DNA"/>
</dbReference>
<keyword evidence="1" id="KW-0812">Transmembrane</keyword>
<dbReference type="GeneID" id="37181388"/>
<gene>
    <name evidence="2" type="ORF">BO86DRAFT_80109</name>
</gene>
<feature type="transmembrane region" description="Helical" evidence="1">
    <location>
        <begin position="6"/>
        <end position="29"/>
    </location>
</feature>
<evidence type="ECO:0000313" key="3">
    <source>
        <dbReference type="Proteomes" id="UP000249497"/>
    </source>
</evidence>
<protein>
    <submittedName>
        <fullName evidence="2">Uncharacterized protein</fullName>
    </submittedName>
</protein>
<organism evidence="2 3">
    <name type="scientific">Aspergillus japonicus CBS 114.51</name>
    <dbReference type="NCBI Taxonomy" id="1448312"/>
    <lineage>
        <taxon>Eukaryota</taxon>
        <taxon>Fungi</taxon>
        <taxon>Dikarya</taxon>
        <taxon>Ascomycota</taxon>
        <taxon>Pezizomycotina</taxon>
        <taxon>Eurotiomycetes</taxon>
        <taxon>Eurotiomycetidae</taxon>
        <taxon>Eurotiales</taxon>
        <taxon>Aspergillaceae</taxon>
        <taxon>Aspergillus</taxon>
        <taxon>Aspergillus subgen. Circumdati</taxon>
    </lineage>
</organism>
<dbReference type="Proteomes" id="UP000249497">
    <property type="component" value="Unassembled WGS sequence"/>
</dbReference>
<accession>A0A8T8XFS4</accession>